<accession>A0A9J5WSC6</accession>
<sequence>MVFKQTGSPFSFFSSVLFLVREAENTIGKTENKHQLGNHIQKKQELRIVDDMKEVTQGDSSTKRQLHTSLLMMLKRISVQRDFYKNDSSPILFIHHNRCCRLPLATTNCPPPTTTVTVNHYNRSSPLLATIHNHHHQLPLPQQPSITTDNQHHQTAAQLIVANA</sequence>
<evidence type="ECO:0000313" key="1">
    <source>
        <dbReference type="EMBL" id="KAG5577846.1"/>
    </source>
</evidence>
<dbReference type="EMBL" id="JACXVP010000011">
    <property type="protein sequence ID" value="KAG5577846.1"/>
    <property type="molecule type" value="Genomic_DNA"/>
</dbReference>
<protein>
    <submittedName>
        <fullName evidence="1">Uncharacterized protein</fullName>
    </submittedName>
</protein>
<keyword evidence="2" id="KW-1185">Reference proteome</keyword>
<name>A0A9J5WSC6_SOLCO</name>
<comment type="caution">
    <text evidence="1">The sequence shown here is derived from an EMBL/GenBank/DDBJ whole genome shotgun (WGS) entry which is preliminary data.</text>
</comment>
<proteinExistence type="predicted"/>
<organism evidence="1 2">
    <name type="scientific">Solanum commersonii</name>
    <name type="common">Commerson's wild potato</name>
    <name type="synonym">Commerson's nightshade</name>
    <dbReference type="NCBI Taxonomy" id="4109"/>
    <lineage>
        <taxon>Eukaryota</taxon>
        <taxon>Viridiplantae</taxon>
        <taxon>Streptophyta</taxon>
        <taxon>Embryophyta</taxon>
        <taxon>Tracheophyta</taxon>
        <taxon>Spermatophyta</taxon>
        <taxon>Magnoliopsida</taxon>
        <taxon>eudicotyledons</taxon>
        <taxon>Gunneridae</taxon>
        <taxon>Pentapetalae</taxon>
        <taxon>asterids</taxon>
        <taxon>lamiids</taxon>
        <taxon>Solanales</taxon>
        <taxon>Solanaceae</taxon>
        <taxon>Solanoideae</taxon>
        <taxon>Solaneae</taxon>
        <taxon>Solanum</taxon>
    </lineage>
</organism>
<dbReference type="Proteomes" id="UP000824120">
    <property type="component" value="Chromosome 11"/>
</dbReference>
<reference evidence="1 2" key="1">
    <citation type="submission" date="2020-09" db="EMBL/GenBank/DDBJ databases">
        <title>De no assembly of potato wild relative species, Solanum commersonii.</title>
        <authorList>
            <person name="Cho K."/>
        </authorList>
    </citation>
    <scope>NUCLEOTIDE SEQUENCE [LARGE SCALE GENOMIC DNA]</scope>
    <source>
        <strain evidence="1">LZ3.2</strain>
        <tissue evidence="1">Leaf</tissue>
    </source>
</reference>
<gene>
    <name evidence="1" type="ORF">H5410_057980</name>
</gene>
<evidence type="ECO:0000313" key="2">
    <source>
        <dbReference type="Proteomes" id="UP000824120"/>
    </source>
</evidence>
<dbReference type="AlphaFoldDB" id="A0A9J5WSC6"/>